<protein>
    <submittedName>
        <fullName evidence="1">Uncharacterized protein</fullName>
    </submittedName>
</protein>
<gene>
    <name evidence="1" type="ORF">E6K74_07825</name>
</gene>
<evidence type="ECO:0000313" key="1">
    <source>
        <dbReference type="EMBL" id="TMQ53826.1"/>
    </source>
</evidence>
<organism evidence="1 2">
    <name type="scientific">Eiseniibacteriota bacterium</name>
    <dbReference type="NCBI Taxonomy" id="2212470"/>
    <lineage>
        <taxon>Bacteria</taxon>
        <taxon>Candidatus Eiseniibacteriota</taxon>
    </lineage>
</organism>
<dbReference type="Proteomes" id="UP000319829">
    <property type="component" value="Unassembled WGS sequence"/>
</dbReference>
<name>A0A538SR33_UNCEI</name>
<dbReference type="PROSITE" id="PS51257">
    <property type="entry name" value="PROKAR_LIPOPROTEIN"/>
    <property type="match status" value="1"/>
</dbReference>
<accession>A0A538SR33</accession>
<dbReference type="AlphaFoldDB" id="A0A538SR33"/>
<comment type="caution">
    <text evidence="1">The sequence shown here is derived from an EMBL/GenBank/DDBJ whole genome shotgun (WGS) entry which is preliminary data.</text>
</comment>
<sequence length="179" mass="18941">MRRLIPIALLLPLLVGCGNRNLILTIDILSFMDPGSRTVNYGPIPPTPSDTVEVFSDSLNLLQGVSDVTRVMSASLDVAASFDNTSGAATGEVLIYFAAADSANPFTTTPIASIPFQLLAGQITNVSTHIEASPALAEVLTHDRAKVGLRIIFNGTSFPILGTETLTKLTATVIMKKDL</sequence>
<reference evidence="1 2" key="1">
    <citation type="journal article" date="2019" name="Nat. Microbiol.">
        <title>Mediterranean grassland soil C-N compound turnover is dependent on rainfall and depth, and is mediated by genomically divergent microorganisms.</title>
        <authorList>
            <person name="Diamond S."/>
            <person name="Andeer P.F."/>
            <person name="Li Z."/>
            <person name="Crits-Christoph A."/>
            <person name="Burstein D."/>
            <person name="Anantharaman K."/>
            <person name="Lane K.R."/>
            <person name="Thomas B.C."/>
            <person name="Pan C."/>
            <person name="Northen T.R."/>
            <person name="Banfield J.F."/>
        </authorList>
    </citation>
    <scope>NUCLEOTIDE SEQUENCE [LARGE SCALE GENOMIC DNA]</scope>
    <source>
        <strain evidence="1">WS_4</strain>
    </source>
</reference>
<dbReference type="EMBL" id="VBOU01000079">
    <property type="protein sequence ID" value="TMQ53826.1"/>
    <property type="molecule type" value="Genomic_DNA"/>
</dbReference>
<proteinExistence type="predicted"/>
<evidence type="ECO:0000313" key="2">
    <source>
        <dbReference type="Proteomes" id="UP000319829"/>
    </source>
</evidence>